<reference evidence="1" key="2">
    <citation type="submission" date="2022-01" db="EMBL/GenBank/DDBJ databases">
        <authorList>
            <person name="Yamashiro T."/>
            <person name="Shiraishi A."/>
            <person name="Satake H."/>
            <person name="Nakayama K."/>
        </authorList>
    </citation>
    <scope>NUCLEOTIDE SEQUENCE</scope>
</reference>
<dbReference type="EMBL" id="BQNB010009395">
    <property type="protein sequence ID" value="GJS62926.1"/>
    <property type="molecule type" value="Genomic_DNA"/>
</dbReference>
<organism evidence="1 2">
    <name type="scientific">Tanacetum coccineum</name>
    <dbReference type="NCBI Taxonomy" id="301880"/>
    <lineage>
        <taxon>Eukaryota</taxon>
        <taxon>Viridiplantae</taxon>
        <taxon>Streptophyta</taxon>
        <taxon>Embryophyta</taxon>
        <taxon>Tracheophyta</taxon>
        <taxon>Spermatophyta</taxon>
        <taxon>Magnoliopsida</taxon>
        <taxon>eudicotyledons</taxon>
        <taxon>Gunneridae</taxon>
        <taxon>Pentapetalae</taxon>
        <taxon>asterids</taxon>
        <taxon>campanulids</taxon>
        <taxon>Asterales</taxon>
        <taxon>Asteraceae</taxon>
        <taxon>Asteroideae</taxon>
        <taxon>Anthemideae</taxon>
        <taxon>Anthemidinae</taxon>
        <taxon>Tanacetum</taxon>
    </lineage>
</organism>
<reference evidence="1" key="1">
    <citation type="journal article" date="2022" name="Int. J. Mol. Sci.">
        <title>Draft Genome of Tanacetum Coccineum: Genomic Comparison of Closely Related Tanacetum-Family Plants.</title>
        <authorList>
            <person name="Yamashiro T."/>
            <person name="Shiraishi A."/>
            <person name="Nakayama K."/>
            <person name="Satake H."/>
        </authorList>
    </citation>
    <scope>NUCLEOTIDE SEQUENCE</scope>
</reference>
<name>A0ABQ4XDN2_9ASTR</name>
<proteinExistence type="predicted"/>
<evidence type="ECO:0000313" key="1">
    <source>
        <dbReference type="EMBL" id="GJS62926.1"/>
    </source>
</evidence>
<sequence>MYGLCLPCGKCSRLQRRLQAATKAATEVVGGCGGCCEGCHIGAAEDATLVAGCRKGFHIGGRLQQRLHVDVKAATEVDGCCEGCYKGFRMLGGLQEILLALRRLSYRKATQRLWLRPSFLKQNPNKGSYEGNLTEVWEAVAEVVVDIMGGSYGDNAY</sequence>
<comment type="caution">
    <text evidence="1">The sequence shown here is derived from an EMBL/GenBank/DDBJ whole genome shotgun (WGS) entry which is preliminary data.</text>
</comment>
<gene>
    <name evidence="1" type="ORF">Tco_0677490</name>
</gene>
<keyword evidence="2" id="KW-1185">Reference proteome</keyword>
<dbReference type="Proteomes" id="UP001151760">
    <property type="component" value="Unassembled WGS sequence"/>
</dbReference>
<evidence type="ECO:0000313" key="2">
    <source>
        <dbReference type="Proteomes" id="UP001151760"/>
    </source>
</evidence>
<accession>A0ABQ4XDN2</accession>
<protein>
    <submittedName>
        <fullName evidence="1">Uncharacterized protein</fullName>
    </submittedName>
</protein>